<comment type="pathway">
    <text evidence="3">Cell wall biogenesis; peptidoglycan biosynthesis.</text>
</comment>
<dbReference type="InterPro" id="IPR000821">
    <property type="entry name" value="Ala_racemase"/>
</dbReference>
<organism evidence="11 12">
    <name type="scientific">Agarivorans gilvus</name>
    <dbReference type="NCBI Taxonomy" id="680279"/>
    <lineage>
        <taxon>Bacteria</taxon>
        <taxon>Pseudomonadati</taxon>
        <taxon>Pseudomonadota</taxon>
        <taxon>Gammaproteobacteria</taxon>
        <taxon>Alteromonadales</taxon>
        <taxon>Alteromonadaceae</taxon>
        <taxon>Agarivorans</taxon>
    </lineage>
</organism>
<dbReference type="SUPFAM" id="SSF51419">
    <property type="entry name" value="PLP-binding barrel"/>
    <property type="match status" value="1"/>
</dbReference>
<gene>
    <name evidence="11" type="primary">alr-1</name>
    <name evidence="11" type="ORF">GCM10007414_13240</name>
</gene>
<evidence type="ECO:0000259" key="10">
    <source>
        <dbReference type="SMART" id="SM01005"/>
    </source>
</evidence>
<evidence type="ECO:0000313" key="11">
    <source>
        <dbReference type="EMBL" id="GGB01390.1"/>
    </source>
</evidence>
<comment type="cofactor">
    <cofactor evidence="2 9">
        <name>pyridoxal 5'-phosphate</name>
        <dbReference type="ChEBI" id="CHEBI:597326"/>
    </cofactor>
</comment>
<keyword evidence="7 9" id="KW-0413">Isomerase</keyword>
<accession>A0ABQ1I026</accession>
<evidence type="ECO:0000256" key="1">
    <source>
        <dbReference type="ARBA" id="ARBA00000316"/>
    </source>
</evidence>
<feature type="binding site" evidence="9">
    <location>
        <position position="302"/>
    </location>
    <ligand>
        <name>substrate</name>
    </ligand>
</feature>
<dbReference type="Proteomes" id="UP000651977">
    <property type="component" value="Unassembled WGS sequence"/>
</dbReference>
<evidence type="ECO:0000256" key="8">
    <source>
        <dbReference type="ARBA" id="ARBA00037912"/>
    </source>
</evidence>
<dbReference type="Gene3D" id="2.40.37.10">
    <property type="entry name" value="Lyase, Ornithine Decarboxylase, Chain A, domain 1"/>
    <property type="match status" value="1"/>
</dbReference>
<comment type="caution">
    <text evidence="11">The sequence shown here is derived from an EMBL/GenBank/DDBJ whole genome shotgun (WGS) entry which is preliminary data.</text>
</comment>
<dbReference type="EMBL" id="BMDY01000006">
    <property type="protein sequence ID" value="GGB01390.1"/>
    <property type="molecule type" value="Genomic_DNA"/>
</dbReference>
<dbReference type="InterPro" id="IPR009006">
    <property type="entry name" value="Ala_racemase/Decarboxylase_C"/>
</dbReference>
<dbReference type="SUPFAM" id="SSF50621">
    <property type="entry name" value="Alanine racemase C-terminal domain-like"/>
    <property type="match status" value="1"/>
</dbReference>
<dbReference type="HAMAP" id="MF_01201">
    <property type="entry name" value="Ala_racemase"/>
    <property type="match status" value="1"/>
</dbReference>
<dbReference type="PRINTS" id="PR00992">
    <property type="entry name" value="ALARACEMASE"/>
</dbReference>
<protein>
    <recommendedName>
        <fullName evidence="5 9">Alanine racemase</fullName>
        <ecNumber evidence="5 9">5.1.1.1</ecNumber>
    </recommendedName>
</protein>
<evidence type="ECO:0000256" key="9">
    <source>
        <dbReference type="HAMAP-Rule" id="MF_01201"/>
    </source>
</evidence>
<evidence type="ECO:0000256" key="5">
    <source>
        <dbReference type="ARBA" id="ARBA00013089"/>
    </source>
</evidence>
<evidence type="ECO:0000256" key="2">
    <source>
        <dbReference type="ARBA" id="ARBA00001933"/>
    </source>
</evidence>
<evidence type="ECO:0000256" key="6">
    <source>
        <dbReference type="ARBA" id="ARBA00022898"/>
    </source>
</evidence>
<comment type="similarity">
    <text evidence="4 9">Belongs to the alanine racemase family.</text>
</comment>
<comment type="function">
    <text evidence="9">Catalyzes the interconversion of L-alanine and D-alanine. May also act on other amino acids.</text>
</comment>
<dbReference type="EC" id="5.1.1.1" evidence="5 9"/>
<sequence length="358" mass="39337">MLTAEAVIDLQALQHNYQTLKQHCPQQQLVAVIKGDAYGHGALRVAQTLTSADMFAVARIEEALELRAAGIETPILLLEGCFCLEDLMLAAEQRFHTVVHSDFQLQQFTSAQLPAPIQVWLKLDTGMHRVGIEREQFCEFVQQLQRSSNLAGELGFISHLSCADDLQSDTTARQIALFEELTKAYSGPKTLANSAGVLFWPDAQYDYVRAGISLYGISPSEQSIGQDYQLKPVMSLKSKLISVRQHRKGEPIGYGEIWRASEDTLVGVVAMGYGDGYPRSAPAGTPVYINGRIVPIVGRVSMDMLTVDLGADASDKVGDSVELWGRQLPIERVAQALDTIPYELCIKLTKRVAKTLAS</sequence>
<dbReference type="InterPro" id="IPR029066">
    <property type="entry name" value="PLP-binding_barrel"/>
</dbReference>
<dbReference type="Pfam" id="PF01168">
    <property type="entry name" value="Ala_racemase_N"/>
    <property type="match status" value="1"/>
</dbReference>
<evidence type="ECO:0000256" key="3">
    <source>
        <dbReference type="ARBA" id="ARBA00004752"/>
    </source>
</evidence>
<keyword evidence="12" id="KW-1185">Reference proteome</keyword>
<feature type="active site" description="Proton acceptor; specific for D-alanine" evidence="9">
    <location>
        <position position="34"/>
    </location>
</feature>
<dbReference type="Pfam" id="PF00842">
    <property type="entry name" value="Ala_racemase_C"/>
    <property type="match status" value="1"/>
</dbReference>
<evidence type="ECO:0000313" key="12">
    <source>
        <dbReference type="Proteomes" id="UP000651977"/>
    </source>
</evidence>
<evidence type="ECO:0000256" key="7">
    <source>
        <dbReference type="ARBA" id="ARBA00023235"/>
    </source>
</evidence>
<feature type="active site" description="Proton acceptor; specific for L-alanine" evidence="9">
    <location>
        <position position="254"/>
    </location>
</feature>
<dbReference type="PANTHER" id="PTHR30511:SF4">
    <property type="entry name" value="ALANINE RACEMASE, BIOSYNTHETIC"/>
    <property type="match status" value="1"/>
</dbReference>
<comment type="pathway">
    <text evidence="8 9">Amino-acid biosynthesis; D-alanine biosynthesis; D-alanine from L-alanine: step 1/1.</text>
</comment>
<feature type="domain" description="Alanine racemase C-terminal" evidence="10">
    <location>
        <begin position="233"/>
        <end position="357"/>
    </location>
</feature>
<dbReference type="PROSITE" id="PS00395">
    <property type="entry name" value="ALANINE_RACEMASE"/>
    <property type="match status" value="1"/>
</dbReference>
<dbReference type="CDD" id="cd06827">
    <property type="entry name" value="PLPDE_III_AR_proteobact"/>
    <property type="match status" value="1"/>
</dbReference>
<dbReference type="InterPro" id="IPR011079">
    <property type="entry name" value="Ala_racemase_C"/>
</dbReference>
<proteinExistence type="inferred from homology"/>
<dbReference type="InterPro" id="IPR001608">
    <property type="entry name" value="Ala_racemase_N"/>
</dbReference>
<reference evidence="12" key="1">
    <citation type="journal article" date="2019" name="Int. J. Syst. Evol. Microbiol.">
        <title>The Global Catalogue of Microorganisms (GCM) 10K type strain sequencing project: providing services to taxonomists for standard genome sequencing and annotation.</title>
        <authorList>
            <consortium name="The Broad Institute Genomics Platform"/>
            <consortium name="The Broad Institute Genome Sequencing Center for Infectious Disease"/>
            <person name="Wu L."/>
            <person name="Ma J."/>
        </authorList>
    </citation>
    <scope>NUCLEOTIDE SEQUENCE [LARGE SCALE GENOMIC DNA]</scope>
    <source>
        <strain evidence="12">CGMCC 1.10131</strain>
    </source>
</reference>
<dbReference type="RefSeq" id="WP_055734881.1">
    <property type="nucleotide sequence ID" value="NZ_BMDY01000006.1"/>
</dbReference>
<dbReference type="PANTHER" id="PTHR30511">
    <property type="entry name" value="ALANINE RACEMASE"/>
    <property type="match status" value="1"/>
</dbReference>
<evidence type="ECO:0000256" key="4">
    <source>
        <dbReference type="ARBA" id="ARBA00007880"/>
    </source>
</evidence>
<name>A0ABQ1I026_9ALTE</name>
<feature type="modified residue" description="N6-(pyridoxal phosphate)lysine" evidence="9">
    <location>
        <position position="34"/>
    </location>
</feature>
<dbReference type="Gene3D" id="3.20.20.10">
    <property type="entry name" value="Alanine racemase"/>
    <property type="match status" value="1"/>
</dbReference>
<dbReference type="InterPro" id="IPR020622">
    <property type="entry name" value="Ala_racemase_pyridoxalP-BS"/>
</dbReference>
<keyword evidence="6 9" id="KW-0663">Pyridoxal phosphate</keyword>
<feature type="binding site" evidence="9">
    <location>
        <position position="129"/>
    </location>
    <ligand>
        <name>substrate</name>
    </ligand>
</feature>
<comment type="catalytic activity">
    <reaction evidence="1 9">
        <text>L-alanine = D-alanine</text>
        <dbReference type="Rhea" id="RHEA:20249"/>
        <dbReference type="ChEBI" id="CHEBI:57416"/>
        <dbReference type="ChEBI" id="CHEBI:57972"/>
        <dbReference type="EC" id="5.1.1.1"/>
    </reaction>
</comment>
<dbReference type="NCBIfam" id="TIGR00492">
    <property type="entry name" value="alr"/>
    <property type="match status" value="1"/>
</dbReference>
<dbReference type="SMART" id="SM01005">
    <property type="entry name" value="Ala_racemase_C"/>
    <property type="match status" value="1"/>
</dbReference>